<keyword evidence="24" id="KW-1185">Reference proteome</keyword>
<comment type="catalytic activity">
    <reaction evidence="15">
        <text>a very long-chain fatty acid + ATP + CoA = a very long-chain fatty acyl-CoA + AMP + diphosphate</text>
        <dbReference type="Rhea" id="RHEA:54536"/>
        <dbReference type="ChEBI" id="CHEBI:30616"/>
        <dbReference type="ChEBI" id="CHEBI:33019"/>
        <dbReference type="ChEBI" id="CHEBI:57287"/>
        <dbReference type="ChEBI" id="CHEBI:58950"/>
        <dbReference type="ChEBI" id="CHEBI:138261"/>
        <dbReference type="ChEBI" id="CHEBI:456215"/>
    </reaction>
    <physiologicalReaction direction="left-to-right" evidence="15">
        <dbReference type="Rhea" id="RHEA:54537"/>
    </physiologicalReaction>
</comment>
<protein>
    <recommendedName>
        <fullName evidence="20">Very long-chain fatty acid transport protein</fullName>
        <ecNumber evidence="14">6.2.1.3</ecNumber>
    </recommendedName>
    <alternativeName>
        <fullName evidence="16">Long-chain-fatty-acid--CoA ligase</fullName>
    </alternativeName>
    <alternativeName>
        <fullName evidence="21">Very-long-chain acyl-CoA synthetase</fullName>
    </alternativeName>
</protein>
<comment type="subcellular location">
    <subcellularLocation>
        <location evidence="1">Cell membrane</location>
        <topology evidence="1">Multi-pass membrane protein</topology>
    </subcellularLocation>
    <subcellularLocation>
        <location evidence="17">Peroxisome membrane</location>
    </subcellularLocation>
</comment>
<dbReference type="PROSITE" id="PS00455">
    <property type="entry name" value="AMP_BINDING"/>
    <property type="match status" value="1"/>
</dbReference>
<dbReference type="Gene3D" id="3.40.50.12780">
    <property type="entry name" value="N-terminal domain of ligase-like"/>
    <property type="match status" value="2"/>
</dbReference>
<dbReference type="GO" id="GO:0005778">
    <property type="term" value="C:peroxisomal membrane"/>
    <property type="evidence" value="ECO:0007669"/>
    <property type="project" value="UniProtKB-SubCell"/>
</dbReference>
<keyword evidence="9" id="KW-0067">ATP-binding</keyword>
<evidence type="ECO:0000256" key="10">
    <source>
        <dbReference type="ARBA" id="ARBA00022989"/>
    </source>
</evidence>
<keyword evidence="5" id="KW-0436">Ligase</keyword>
<dbReference type="FunFam" id="3.40.50.12780:FF:000019">
    <property type="entry name" value="Long-chain fatty acid transporter"/>
    <property type="match status" value="1"/>
</dbReference>
<evidence type="ECO:0000256" key="2">
    <source>
        <dbReference type="ARBA" id="ARBA00006432"/>
    </source>
</evidence>
<evidence type="ECO:0000256" key="9">
    <source>
        <dbReference type="ARBA" id="ARBA00022840"/>
    </source>
</evidence>
<evidence type="ECO:0000256" key="18">
    <source>
        <dbReference type="ARBA" id="ARBA00048666"/>
    </source>
</evidence>
<keyword evidence="11" id="KW-0445">Lipid transport</keyword>
<dbReference type="GO" id="GO:0005789">
    <property type="term" value="C:endoplasmic reticulum membrane"/>
    <property type="evidence" value="ECO:0007669"/>
    <property type="project" value="TreeGrafter"/>
</dbReference>
<dbReference type="Pfam" id="PF00501">
    <property type="entry name" value="AMP-binding"/>
    <property type="match status" value="2"/>
</dbReference>
<dbReference type="GO" id="GO:0005524">
    <property type="term" value="F:ATP binding"/>
    <property type="evidence" value="ECO:0007669"/>
    <property type="project" value="UniProtKB-KW"/>
</dbReference>
<evidence type="ECO:0000313" key="25">
    <source>
        <dbReference type="WBParaSite" id="ACRNAN_Path_1096.g4187.t3"/>
    </source>
</evidence>
<evidence type="ECO:0000256" key="20">
    <source>
        <dbReference type="ARBA" id="ARBA00068795"/>
    </source>
</evidence>
<dbReference type="AlphaFoldDB" id="A0A914BVJ6"/>
<keyword evidence="3" id="KW-0813">Transport</keyword>
<dbReference type="InterPro" id="IPR000873">
    <property type="entry name" value="AMP-dep_synth/lig_dom"/>
</dbReference>
<organism evidence="24 25">
    <name type="scientific">Acrobeloides nanus</name>
    <dbReference type="NCBI Taxonomy" id="290746"/>
    <lineage>
        <taxon>Eukaryota</taxon>
        <taxon>Metazoa</taxon>
        <taxon>Ecdysozoa</taxon>
        <taxon>Nematoda</taxon>
        <taxon>Chromadorea</taxon>
        <taxon>Rhabditida</taxon>
        <taxon>Tylenchina</taxon>
        <taxon>Cephalobomorpha</taxon>
        <taxon>Cephaloboidea</taxon>
        <taxon>Cephalobidae</taxon>
        <taxon>Acrobeloides</taxon>
    </lineage>
</organism>
<evidence type="ECO:0000256" key="1">
    <source>
        <dbReference type="ARBA" id="ARBA00004651"/>
    </source>
</evidence>
<evidence type="ECO:0000256" key="6">
    <source>
        <dbReference type="ARBA" id="ARBA00022692"/>
    </source>
</evidence>
<feature type="domain" description="AMP-dependent synthetase/ligase" evidence="22">
    <location>
        <begin position="13"/>
        <end position="178"/>
    </location>
</feature>
<sequence length="644" mass="72637">MKANKGIPEIFLENVRKAPNKIAAIDVSSGQLYTFKEFNELCNRFANYFKAKEYQPGDVVALFMENSVEYVAAWMGLAKIGVVTAWINSNLKMEPLAHCVLTSEAKAIICSEQLAPTLKSAREAGLFKNVKHEEYVYGDFVPYVNIKEELQKPEVEAKEPIIPSQVDFKSVLCFIYTSALKSAREAGLFKNIKHEEYVYGDFVPYVNIKEELQKPEVEAKEPIIPSQVDFKSVLCFIYTSGTTGMPKAAVMKHFRYYSMVMGSAKSFNILPSDRVYISMPLYHTSAGIIGIGQMLITGCGCAIRKKFSASNFWKDCVKYECTVSQYIGEICRYLLAQPPIAEEKEHKVRLLYGNGLRAEIWEDVVNRFRVRIGELYGSTEGTSNLINSDGKVGACGFLPISPLTSRIHPVRLIKIDEATGEVLRGKDGLCLPCRPGETGAMVSTIRKNNPLLIFEGYLNKNETSKKIIYDVFQRGDSVFLTGDTMHWDRLGYVYFKDRTGDTYRWKGENVSTTEVEAVLMPLRSVVDVTVYGVKVPGTEGRAGMAAIVKSPYCQLSEEEFLDEIAEKLSSTLASYAIPVFIRLCEDVDKTGTYKLVKTNLQRMSYLPDSQGIHRIFIWDQCSKKYLHLNEERRKSLEDGGMLRF</sequence>
<evidence type="ECO:0000256" key="14">
    <source>
        <dbReference type="ARBA" id="ARBA00026121"/>
    </source>
</evidence>
<comment type="similarity">
    <text evidence="2">Belongs to the ATP-dependent AMP-binding enzyme family.</text>
</comment>
<feature type="domain" description="AMP-dependent synthetase/ligase" evidence="22">
    <location>
        <begin position="212"/>
        <end position="424"/>
    </location>
</feature>
<evidence type="ECO:0000256" key="5">
    <source>
        <dbReference type="ARBA" id="ARBA00022598"/>
    </source>
</evidence>
<dbReference type="InterPro" id="IPR025110">
    <property type="entry name" value="AMP-bd_C"/>
</dbReference>
<dbReference type="FunFam" id="3.30.300.30:FF:000002">
    <property type="entry name" value="Long-chain fatty acid transport protein 1"/>
    <property type="match status" value="1"/>
</dbReference>
<dbReference type="InterPro" id="IPR020845">
    <property type="entry name" value="AMP-binding_CS"/>
</dbReference>
<keyword evidence="8" id="KW-0276">Fatty acid metabolism</keyword>
<dbReference type="InterPro" id="IPR042099">
    <property type="entry name" value="ANL_N_sf"/>
</dbReference>
<dbReference type="GO" id="GO:0005324">
    <property type="term" value="F:long-chain fatty acid transmembrane transporter activity"/>
    <property type="evidence" value="ECO:0007669"/>
    <property type="project" value="TreeGrafter"/>
</dbReference>
<evidence type="ECO:0000256" key="13">
    <source>
        <dbReference type="ARBA" id="ARBA00023140"/>
    </source>
</evidence>
<dbReference type="GO" id="GO:0005886">
    <property type="term" value="C:plasma membrane"/>
    <property type="evidence" value="ECO:0007669"/>
    <property type="project" value="UniProtKB-SubCell"/>
</dbReference>
<evidence type="ECO:0000256" key="12">
    <source>
        <dbReference type="ARBA" id="ARBA00023136"/>
    </source>
</evidence>
<evidence type="ECO:0000256" key="8">
    <source>
        <dbReference type="ARBA" id="ARBA00022832"/>
    </source>
</evidence>
<accession>A0A914BVJ6</accession>
<keyword evidence="12" id="KW-0472">Membrane</keyword>
<dbReference type="EC" id="6.2.1.3" evidence="14"/>
<evidence type="ECO:0000259" key="22">
    <source>
        <dbReference type="Pfam" id="PF00501"/>
    </source>
</evidence>
<evidence type="ECO:0000256" key="7">
    <source>
        <dbReference type="ARBA" id="ARBA00022741"/>
    </source>
</evidence>
<comment type="function">
    <text evidence="19">Acyl-CoA synthetase required for both the import of long chain fatty acids (LCFAs) (C14-C18) and the activation very long chain fatty acids (VLCFAs) (C20-C26) by esterification of the fatty acids into metabolically active CoA-thioesters for subsequent degradation or incorporation into phospholipids. The transport and fatty acyl-CoA synthetase activities are genetically separable and are thus independent activities. Esterifies VLCFAs in the peroxisome matrix. The VLCFAs are actively transported into peroxisomes by a PXA1-PXA2 heterodimeric transporter in the peroxisomal membrane.</text>
</comment>
<dbReference type="WBParaSite" id="ACRNAN_Path_1096.g4187.t3">
    <property type="protein sequence ID" value="ACRNAN_Path_1096.g4187.t3"/>
    <property type="gene ID" value="ACRNAN_Path_1096.g4187"/>
</dbReference>
<reference evidence="25" key="1">
    <citation type="submission" date="2022-11" db="UniProtKB">
        <authorList>
            <consortium name="WormBaseParasite"/>
        </authorList>
    </citation>
    <scope>IDENTIFICATION</scope>
</reference>
<dbReference type="SUPFAM" id="SSF56801">
    <property type="entry name" value="Acetyl-CoA synthetase-like"/>
    <property type="match status" value="1"/>
</dbReference>
<evidence type="ECO:0000256" key="4">
    <source>
        <dbReference type="ARBA" id="ARBA00022475"/>
    </source>
</evidence>
<evidence type="ECO:0000256" key="17">
    <source>
        <dbReference type="ARBA" id="ARBA00046271"/>
    </source>
</evidence>
<dbReference type="PANTHER" id="PTHR43107">
    <property type="entry name" value="LONG-CHAIN FATTY ACID TRANSPORT PROTEIN"/>
    <property type="match status" value="1"/>
</dbReference>
<evidence type="ECO:0000256" key="19">
    <source>
        <dbReference type="ARBA" id="ARBA00060276"/>
    </source>
</evidence>
<dbReference type="Pfam" id="PF13193">
    <property type="entry name" value="AMP-binding_C"/>
    <property type="match status" value="1"/>
</dbReference>
<dbReference type="Proteomes" id="UP000887540">
    <property type="component" value="Unplaced"/>
</dbReference>
<keyword evidence="4" id="KW-1003">Cell membrane</keyword>
<evidence type="ECO:0000256" key="11">
    <source>
        <dbReference type="ARBA" id="ARBA00023055"/>
    </source>
</evidence>
<evidence type="ECO:0000313" key="24">
    <source>
        <dbReference type="Proteomes" id="UP000887540"/>
    </source>
</evidence>
<name>A0A914BVJ6_9BILA</name>
<keyword evidence="7" id="KW-0547">Nucleotide-binding</keyword>
<keyword evidence="10" id="KW-1133">Transmembrane helix</keyword>
<keyword evidence="6" id="KW-0812">Transmembrane</keyword>
<evidence type="ECO:0000256" key="15">
    <source>
        <dbReference type="ARBA" id="ARBA00036527"/>
    </source>
</evidence>
<keyword evidence="13" id="KW-0576">Peroxisome</keyword>
<dbReference type="PANTHER" id="PTHR43107:SF24">
    <property type="entry name" value="AMP-BINDING DOMAIN-CONTAINING PROTEIN"/>
    <property type="match status" value="1"/>
</dbReference>
<comment type="catalytic activity">
    <reaction evidence="18">
        <text>tetracosanoate + ATP + CoA = tetracosanoyl-CoA + AMP + diphosphate</text>
        <dbReference type="Rhea" id="RHEA:33639"/>
        <dbReference type="ChEBI" id="CHEBI:30616"/>
        <dbReference type="ChEBI" id="CHEBI:31014"/>
        <dbReference type="ChEBI" id="CHEBI:33019"/>
        <dbReference type="ChEBI" id="CHEBI:57287"/>
        <dbReference type="ChEBI" id="CHEBI:65052"/>
        <dbReference type="ChEBI" id="CHEBI:456215"/>
    </reaction>
    <physiologicalReaction direction="left-to-right" evidence="18">
        <dbReference type="Rhea" id="RHEA:33640"/>
    </physiologicalReaction>
</comment>
<keyword evidence="8" id="KW-0443">Lipid metabolism</keyword>
<evidence type="ECO:0000256" key="3">
    <source>
        <dbReference type="ARBA" id="ARBA00022448"/>
    </source>
</evidence>
<proteinExistence type="inferred from homology"/>
<feature type="domain" description="AMP-binding enzyme C-terminal" evidence="23">
    <location>
        <begin position="514"/>
        <end position="594"/>
    </location>
</feature>
<evidence type="ECO:0000256" key="16">
    <source>
        <dbReference type="ARBA" id="ARBA00041297"/>
    </source>
</evidence>
<dbReference type="InterPro" id="IPR045851">
    <property type="entry name" value="AMP-bd_C_sf"/>
</dbReference>
<evidence type="ECO:0000256" key="21">
    <source>
        <dbReference type="ARBA" id="ARBA00078285"/>
    </source>
</evidence>
<dbReference type="GO" id="GO:0004467">
    <property type="term" value="F:long-chain fatty acid-CoA ligase activity"/>
    <property type="evidence" value="ECO:0007669"/>
    <property type="project" value="UniProtKB-EC"/>
</dbReference>
<dbReference type="GO" id="GO:0044539">
    <property type="term" value="P:long-chain fatty acid import into cell"/>
    <property type="evidence" value="ECO:0007669"/>
    <property type="project" value="TreeGrafter"/>
</dbReference>
<evidence type="ECO:0000259" key="23">
    <source>
        <dbReference type="Pfam" id="PF13193"/>
    </source>
</evidence>
<dbReference type="Gene3D" id="3.30.300.30">
    <property type="match status" value="1"/>
</dbReference>